<organism evidence="3">
    <name type="scientific">Granulicella tundricola (strain ATCC BAA-1859 / DSM 23138 / MP5ACTX9)</name>
    <dbReference type="NCBI Taxonomy" id="1198114"/>
    <lineage>
        <taxon>Bacteria</taxon>
        <taxon>Pseudomonadati</taxon>
        <taxon>Acidobacteriota</taxon>
        <taxon>Terriglobia</taxon>
        <taxon>Terriglobales</taxon>
        <taxon>Acidobacteriaceae</taxon>
        <taxon>Granulicella</taxon>
    </lineage>
</organism>
<gene>
    <name evidence="2" type="ordered locus">AciX9_4626</name>
</gene>
<evidence type="ECO:0000313" key="2">
    <source>
        <dbReference type="EMBL" id="ADW71556.1"/>
    </source>
</evidence>
<feature type="compositionally biased region" description="Low complexity" evidence="1">
    <location>
        <begin position="84"/>
        <end position="95"/>
    </location>
</feature>
<keyword evidence="3" id="KW-1185">Reference proteome</keyword>
<reference evidence="3" key="1">
    <citation type="submission" date="2011-01" db="EMBL/GenBank/DDBJ databases">
        <title>Complete sequence of plasmid5 of Acidobacterium sp. MP5ACTX9.</title>
        <authorList>
            <consortium name="US DOE Joint Genome Institute"/>
            <person name="Lucas S."/>
            <person name="Copeland A."/>
            <person name="Lapidus A."/>
            <person name="Cheng J.-F."/>
            <person name="Goodwin L."/>
            <person name="Pitluck S."/>
            <person name="Teshima H."/>
            <person name="Detter J.C."/>
            <person name="Han C."/>
            <person name="Tapia R."/>
            <person name="Land M."/>
            <person name="Hauser L."/>
            <person name="Kyrpides N."/>
            <person name="Ivanova N."/>
            <person name="Ovchinnikova G."/>
            <person name="Pagani I."/>
            <person name="Rawat S.R."/>
            <person name="Mannisto M."/>
            <person name="Haggblom M.M."/>
            <person name="Woyke T."/>
        </authorList>
    </citation>
    <scope>NUCLEOTIDE SEQUENCE [LARGE SCALE GENOMIC DNA]</scope>
    <source>
        <strain evidence="3">MP5ACTX9</strain>
        <plasmid evidence="3">Plasmid pACIX905</plasmid>
    </source>
</reference>
<dbReference type="EMBL" id="CP002485">
    <property type="protein sequence ID" value="ADW71556.1"/>
    <property type="molecule type" value="Genomic_DNA"/>
</dbReference>
<accession>E8X7X2</accession>
<evidence type="ECO:0000256" key="1">
    <source>
        <dbReference type="SAM" id="MobiDB-lite"/>
    </source>
</evidence>
<dbReference type="AlphaFoldDB" id="E8X7X2"/>
<dbReference type="RefSeq" id="WP_013573275.1">
    <property type="nucleotide sequence ID" value="NC_015060.1"/>
</dbReference>
<protein>
    <submittedName>
        <fullName evidence="2">Uncharacterized protein</fullName>
    </submittedName>
</protein>
<dbReference type="HOGENOM" id="CLU_174532_0_0_0"/>
<sequence length="103" mass="11012">MPLLSIQASKKVETTVRLEESTAKRVDQYAHFAKASADDVVNQALEYVFTKDKDFQQYLTQHQGGETPAALRIKKPAATIASKNNGAGNGATNGAIPHAVGSK</sequence>
<proteinExistence type="predicted"/>
<dbReference type="Proteomes" id="UP000000343">
    <property type="component" value="Plasmid pACIX905"/>
</dbReference>
<evidence type="ECO:0000313" key="3">
    <source>
        <dbReference type="Proteomes" id="UP000000343"/>
    </source>
</evidence>
<dbReference type="KEGG" id="acm:AciX9_4626"/>
<name>E8X7X2_GRATM</name>
<geneLocation type="plasmid" evidence="2 3">
    <name>pACIX905</name>
</geneLocation>
<feature type="region of interest" description="Disordered" evidence="1">
    <location>
        <begin position="81"/>
        <end position="103"/>
    </location>
</feature>
<keyword evidence="2" id="KW-0614">Plasmid</keyword>